<dbReference type="EMBL" id="JADKYY010000001">
    <property type="protein sequence ID" value="MBF5026405.1"/>
    <property type="molecule type" value="Genomic_DNA"/>
</dbReference>
<dbReference type="InterPro" id="IPR004662">
    <property type="entry name" value="AcgluKinase_fam"/>
</dbReference>
<comment type="caution">
    <text evidence="14">The sequence shown here is derived from an EMBL/GenBank/DDBJ whole genome shotgun (WGS) entry which is preliminary data.</text>
</comment>
<dbReference type="PANTHER" id="PTHR23342">
    <property type="entry name" value="N-ACETYLGLUTAMATE SYNTHASE"/>
    <property type="match status" value="1"/>
</dbReference>
<evidence type="ECO:0000313" key="14">
    <source>
        <dbReference type="EMBL" id="MBF5026405.1"/>
    </source>
</evidence>
<keyword evidence="15" id="KW-1185">Reference proteome</keyword>
<dbReference type="SUPFAM" id="SSF53633">
    <property type="entry name" value="Carbamate kinase-like"/>
    <property type="match status" value="1"/>
</dbReference>
<dbReference type="GO" id="GO:0006526">
    <property type="term" value="P:L-arginine biosynthetic process"/>
    <property type="evidence" value="ECO:0007669"/>
    <property type="project" value="UniProtKB-KW"/>
</dbReference>
<dbReference type="NCBIfam" id="TIGR00761">
    <property type="entry name" value="argB"/>
    <property type="match status" value="1"/>
</dbReference>
<evidence type="ECO:0000256" key="10">
    <source>
        <dbReference type="ARBA" id="ARBA00030178"/>
    </source>
</evidence>
<dbReference type="AlphaFoldDB" id="A0A931E4D8"/>
<reference evidence="14" key="1">
    <citation type="submission" date="2020-11" db="EMBL/GenBank/DDBJ databases">
        <title>Genome seq and assembly of Planobacterium sp.</title>
        <authorList>
            <person name="Chhetri G."/>
        </authorList>
    </citation>
    <scope>NUCLEOTIDE SEQUENCE</scope>
    <source>
        <strain evidence="14">GCR5</strain>
    </source>
</reference>
<proteinExistence type="predicted"/>
<keyword evidence="4" id="KW-0055">Arginine biosynthesis</keyword>
<evidence type="ECO:0000256" key="7">
    <source>
        <dbReference type="ARBA" id="ARBA00022741"/>
    </source>
</evidence>
<evidence type="ECO:0000256" key="9">
    <source>
        <dbReference type="ARBA" id="ARBA00022840"/>
    </source>
</evidence>
<dbReference type="GO" id="GO:0003991">
    <property type="term" value="F:acetylglutamate kinase activity"/>
    <property type="evidence" value="ECO:0007669"/>
    <property type="project" value="UniProtKB-EC"/>
</dbReference>
<protein>
    <recommendedName>
        <fullName evidence="3">Acetylglutamate kinase</fullName>
        <ecNumber evidence="2">2.7.2.8</ecNumber>
    </recommendedName>
    <alternativeName>
        <fullName evidence="10">N-acetyl-L-glutamate 5-phosphotransferase</fullName>
    </alternativeName>
    <alternativeName>
        <fullName evidence="11">NAG kinase</fullName>
    </alternativeName>
</protein>
<evidence type="ECO:0000256" key="3">
    <source>
        <dbReference type="ARBA" id="ARBA00021197"/>
    </source>
</evidence>
<organism evidence="14 15">
    <name type="scientific">Planobacterium oryzisoli</name>
    <dbReference type="NCBI Taxonomy" id="2771435"/>
    <lineage>
        <taxon>Bacteria</taxon>
        <taxon>Pseudomonadati</taxon>
        <taxon>Bacteroidota</taxon>
        <taxon>Flavobacteriia</taxon>
        <taxon>Flavobacteriales</taxon>
        <taxon>Weeksellaceae</taxon>
        <taxon>Chryseobacterium group</taxon>
        <taxon>Chryseobacterium</taxon>
    </lineage>
</organism>
<dbReference type="CDD" id="cd04238">
    <property type="entry name" value="AAK_NAGK-like"/>
    <property type="match status" value="1"/>
</dbReference>
<evidence type="ECO:0000256" key="8">
    <source>
        <dbReference type="ARBA" id="ARBA00022777"/>
    </source>
</evidence>
<comment type="catalytic activity">
    <reaction evidence="12">
        <text>N-acetyl-L-glutamate + ATP = N-acetyl-L-glutamyl 5-phosphate + ADP</text>
        <dbReference type="Rhea" id="RHEA:14629"/>
        <dbReference type="ChEBI" id="CHEBI:30616"/>
        <dbReference type="ChEBI" id="CHEBI:44337"/>
        <dbReference type="ChEBI" id="CHEBI:57936"/>
        <dbReference type="ChEBI" id="CHEBI:456216"/>
        <dbReference type="EC" id="2.7.2.8"/>
    </reaction>
</comment>
<dbReference type="GO" id="GO:0005524">
    <property type="term" value="F:ATP binding"/>
    <property type="evidence" value="ECO:0007669"/>
    <property type="project" value="UniProtKB-KW"/>
</dbReference>
<evidence type="ECO:0000259" key="13">
    <source>
        <dbReference type="Pfam" id="PF00696"/>
    </source>
</evidence>
<gene>
    <name evidence="14" type="primary">argB</name>
    <name evidence="14" type="ORF">IC612_01155</name>
</gene>
<accession>A0A931E4D8</accession>
<dbReference type="Pfam" id="PF00696">
    <property type="entry name" value="AA_kinase"/>
    <property type="match status" value="1"/>
</dbReference>
<dbReference type="Proteomes" id="UP000694480">
    <property type="component" value="Unassembled WGS sequence"/>
</dbReference>
<evidence type="ECO:0000256" key="6">
    <source>
        <dbReference type="ARBA" id="ARBA00022679"/>
    </source>
</evidence>
<dbReference type="GO" id="GO:0005737">
    <property type="term" value="C:cytoplasm"/>
    <property type="evidence" value="ECO:0007669"/>
    <property type="project" value="InterPro"/>
</dbReference>
<keyword evidence="8 14" id="KW-0418">Kinase</keyword>
<evidence type="ECO:0000256" key="12">
    <source>
        <dbReference type="ARBA" id="ARBA00048141"/>
    </source>
</evidence>
<dbReference type="PIRSF" id="PIRSF000728">
    <property type="entry name" value="NAGK"/>
    <property type="match status" value="1"/>
</dbReference>
<name>A0A931E4D8_9FLAO</name>
<evidence type="ECO:0000256" key="5">
    <source>
        <dbReference type="ARBA" id="ARBA00022605"/>
    </source>
</evidence>
<dbReference type="InterPro" id="IPR036393">
    <property type="entry name" value="AceGlu_kinase-like_sf"/>
</dbReference>
<evidence type="ECO:0000256" key="11">
    <source>
        <dbReference type="ARBA" id="ARBA00030639"/>
    </source>
</evidence>
<keyword evidence="7" id="KW-0547">Nucleotide-binding</keyword>
<evidence type="ECO:0000256" key="4">
    <source>
        <dbReference type="ARBA" id="ARBA00022571"/>
    </source>
</evidence>
<keyword evidence="5" id="KW-0028">Amino-acid biosynthesis</keyword>
<dbReference type="Gene3D" id="3.40.1160.10">
    <property type="entry name" value="Acetylglutamate kinase-like"/>
    <property type="match status" value="1"/>
</dbReference>
<dbReference type="PANTHER" id="PTHR23342:SF0">
    <property type="entry name" value="N-ACETYLGLUTAMATE SYNTHASE, MITOCHONDRIAL"/>
    <property type="match status" value="1"/>
</dbReference>
<dbReference type="InterPro" id="IPR001048">
    <property type="entry name" value="Asp/Glu/Uridylate_kinase"/>
</dbReference>
<evidence type="ECO:0000256" key="2">
    <source>
        <dbReference type="ARBA" id="ARBA00013065"/>
    </source>
</evidence>
<evidence type="ECO:0000313" key="15">
    <source>
        <dbReference type="Proteomes" id="UP000694480"/>
    </source>
</evidence>
<dbReference type="EC" id="2.7.2.8" evidence="2"/>
<dbReference type="RefSeq" id="WP_194738331.1">
    <property type="nucleotide sequence ID" value="NZ_JADKYY010000001.1"/>
</dbReference>
<evidence type="ECO:0000256" key="1">
    <source>
        <dbReference type="ARBA" id="ARBA00004828"/>
    </source>
</evidence>
<comment type="pathway">
    <text evidence="1">Amino-acid biosynthesis; L-arginine biosynthesis; N(2)-acetyl-L-ornithine from L-glutamate: step 2/4.</text>
</comment>
<feature type="domain" description="Aspartate/glutamate/uridylate kinase" evidence="13">
    <location>
        <begin position="5"/>
        <end position="241"/>
    </location>
</feature>
<sequence length="262" mass="28034">MSTLYIIKIGGETLEKPEVLTELLKTLGATKKQYILVHGGGRLASSVSEKLGIPQTMVEGRRITSEKTMEVCTMVYAGYYSKQLVARLQSEGINALGMCGADLGSIAAVKRPKEPVDFGMVGDIAHVQPKVFSMLLGQGVVPVVSAVTMGEDFQLLNTNADVLASEIAIAMTGMHQVQLLYCFEKKGVLLDPNNEQSALEYLTPQEFLTLRASGQISHGMVPKLQSGFKALGHGVEGCSIISSEALEDKLQGRSCGTALKIA</sequence>
<keyword evidence="9" id="KW-0067">ATP-binding</keyword>
<keyword evidence="6 14" id="KW-0808">Transferase</keyword>